<dbReference type="SUPFAM" id="SSF53822">
    <property type="entry name" value="Periplasmic binding protein-like I"/>
    <property type="match status" value="1"/>
</dbReference>
<dbReference type="SUPFAM" id="SSF46785">
    <property type="entry name" value="Winged helix' DNA-binding domain"/>
    <property type="match status" value="1"/>
</dbReference>
<name>A0ABQ4NFZ1_9BACL</name>
<dbReference type="CDD" id="cd06267">
    <property type="entry name" value="PBP1_LacI_sugar_binding-like"/>
    <property type="match status" value="1"/>
</dbReference>
<proteinExistence type="predicted"/>
<evidence type="ECO:0000256" key="3">
    <source>
        <dbReference type="ARBA" id="ARBA00023125"/>
    </source>
</evidence>
<evidence type="ECO:0000256" key="5">
    <source>
        <dbReference type="SAM" id="MobiDB-lite"/>
    </source>
</evidence>
<keyword evidence="4" id="KW-0804">Transcription</keyword>
<evidence type="ECO:0000256" key="2">
    <source>
        <dbReference type="ARBA" id="ARBA00023015"/>
    </source>
</evidence>
<organism evidence="7 8">
    <name type="scientific">Paenibacillus cisolokensis</name>
    <dbReference type="NCBI Taxonomy" id="1658519"/>
    <lineage>
        <taxon>Bacteria</taxon>
        <taxon>Bacillati</taxon>
        <taxon>Bacillota</taxon>
        <taxon>Bacilli</taxon>
        <taxon>Bacillales</taxon>
        <taxon>Paenibacillaceae</taxon>
        <taxon>Paenibacillus</taxon>
    </lineage>
</organism>
<gene>
    <name evidence="7" type="ORF">PACILC2_54560</name>
</gene>
<dbReference type="Gene3D" id="1.10.10.10">
    <property type="entry name" value="Winged helix-like DNA-binding domain superfamily/Winged helix DNA-binding domain"/>
    <property type="match status" value="1"/>
</dbReference>
<accession>A0ABQ4NFZ1</accession>
<evidence type="ECO:0000313" key="7">
    <source>
        <dbReference type="EMBL" id="GIQ66888.1"/>
    </source>
</evidence>
<dbReference type="InterPro" id="IPR000524">
    <property type="entry name" value="Tscrpt_reg_HTH_GntR"/>
</dbReference>
<dbReference type="InterPro" id="IPR036388">
    <property type="entry name" value="WH-like_DNA-bd_sf"/>
</dbReference>
<dbReference type="Pfam" id="PF00392">
    <property type="entry name" value="GntR"/>
    <property type="match status" value="1"/>
</dbReference>
<comment type="caution">
    <text evidence="7">The sequence shown here is derived from an EMBL/GenBank/DDBJ whole genome shotgun (WGS) entry which is preliminary data.</text>
</comment>
<dbReference type="Pfam" id="PF13377">
    <property type="entry name" value="Peripla_BP_3"/>
    <property type="match status" value="1"/>
</dbReference>
<sequence length="399" mass="44158">MRKPVPTEHLFIKIRNYVEQQISSRELMPDDRLPTEEQLAGLFGVSRLTVKRALSELVERGLIYRIKGKGTFVTGSKAAAPPPLHAPSVRIPAPDDPQEPPEPEPERRPAAASPASVAVILPDLVSQFGAHIAQALCDRLTEHGLRVELKLTHIDLDREKQAIVEAVRAGVKGIVIFPRSGEIYNEEILRLKIEHFPHVLIDRYLRGIDNHSVCSDNYDGAYRAVRRLTDCGHRHIGILCHDIRGVETVEDRLNGALKAVEEAGGAAYPLCSVTGRWETLYGTEPDEALIGQVERYFRQHKAITAVVTLHLSMAAAVVYVAKRLGRRIPDDLSLITFDRPEMPILQHPMLTCVAQDTAAMGRKAADALVELMEGRTVEKRIVIPVAMIEGESIAPPGSR</sequence>
<dbReference type="InterPro" id="IPR028082">
    <property type="entry name" value="Peripla_BP_I"/>
</dbReference>
<keyword evidence="3" id="KW-0238">DNA-binding</keyword>
<dbReference type="PANTHER" id="PTHR30146:SF95">
    <property type="entry name" value="RIBOSE OPERON REPRESSOR"/>
    <property type="match status" value="1"/>
</dbReference>
<evidence type="ECO:0000256" key="4">
    <source>
        <dbReference type="ARBA" id="ARBA00023163"/>
    </source>
</evidence>
<protein>
    <submittedName>
        <fullName evidence="7">LacI family transcriptional regulator</fullName>
    </submittedName>
</protein>
<dbReference type="PANTHER" id="PTHR30146">
    <property type="entry name" value="LACI-RELATED TRANSCRIPTIONAL REPRESSOR"/>
    <property type="match status" value="1"/>
</dbReference>
<evidence type="ECO:0000259" key="6">
    <source>
        <dbReference type="PROSITE" id="PS50949"/>
    </source>
</evidence>
<dbReference type="RefSeq" id="WP_213531527.1">
    <property type="nucleotide sequence ID" value="NZ_BOVJ01000223.1"/>
</dbReference>
<dbReference type="PROSITE" id="PS50949">
    <property type="entry name" value="HTH_GNTR"/>
    <property type="match status" value="1"/>
</dbReference>
<keyword evidence="8" id="KW-1185">Reference proteome</keyword>
<dbReference type="EMBL" id="BOVJ01000223">
    <property type="protein sequence ID" value="GIQ66888.1"/>
    <property type="molecule type" value="Genomic_DNA"/>
</dbReference>
<evidence type="ECO:0000256" key="1">
    <source>
        <dbReference type="ARBA" id="ARBA00022491"/>
    </source>
</evidence>
<keyword evidence="1" id="KW-0678">Repressor</keyword>
<keyword evidence="2" id="KW-0805">Transcription regulation</keyword>
<feature type="region of interest" description="Disordered" evidence="5">
    <location>
        <begin position="77"/>
        <end position="112"/>
    </location>
</feature>
<dbReference type="PRINTS" id="PR00035">
    <property type="entry name" value="HTHGNTR"/>
</dbReference>
<dbReference type="SMART" id="SM00345">
    <property type="entry name" value="HTH_GNTR"/>
    <property type="match status" value="1"/>
</dbReference>
<dbReference type="InterPro" id="IPR046335">
    <property type="entry name" value="LacI/GalR-like_sensor"/>
</dbReference>
<feature type="domain" description="HTH gntR-type" evidence="6">
    <location>
        <begin position="8"/>
        <end position="76"/>
    </location>
</feature>
<evidence type="ECO:0000313" key="8">
    <source>
        <dbReference type="Proteomes" id="UP000680304"/>
    </source>
</evidence>
<dbReference type="InterPro" id="IPR036390">
    <property type="entry name" value="WH_DNA-bd_sf"/>
</dbReference>
<dbReference type="CDD" id="cd07377">
    <property type="entry name" value="WHTH_GntR"/>
    <property type="match status" value="1"/>
</dbReference>
<reference evidence="7 8" key="1">
    <citation type="submission" date="2021-04" db="EMBL/GenBank/DDBJ databases">
        <title>Draft genome sequence of Paenibacillus cisolokensis, LC2-13A.</title>
        <authorList>
            <person name="Uke A."/>
            <person name="Chhe C."/>
            <person name="Baramee S."/>
            <person name="Kosugi A."/>
        </authorList>
    </citation>
    <scope>NUCLEOTIDE SEQUENCE [LARGE SCALE GENOMIC DNA]</scope>
    <source>
        <strain evidence="7 8">LC2-13A</strain>
    </source>
</reference>
<dbReference type="Proteomes" id="UP000680304">
    <property type="component" value="Unassembled WGS sequence"/>
</dbReference>
<dbReference type="Gene3D" id="3.40.50.2300">
    <property type="match status" value="2"/>
</dbReference>